<comment type="similarity">
    <text evidence="4">Belongs to the inositol monophosphatase superfamily.</text>
</comment>
<dbReference type="OrthoDB" id="10254945at2759"/>
<name>A0A6P4JTL6_DROKI</name>
<evidence type="ECO:0000256" key="10">
    <source>
        <dbReference type="SAM" id="MobiDB-lite"/>
    </source>
</evidence>
<feature type="compositionally biased region" description="Polar residues" evidence="10">
    <location>
        <begin position="104"/>
        <end position="123"/>
    </location>
</feature>
<feature type="binding site" evidence="9">
    <location>
        <position position="354"/>
    </location>
    <ligand>
        <name>Mg(2+)</name>
        <dbReference type="ChEBI" id="CHEBI:18420"/>
        <label>1</label>
        <note>catalytic</note>
    </ligand>
</feature>
<dbReference type="GeneID" id="108085792"/>
<dbReference type="Proteomes" id="UP001652661">
    <property type="component" value="Chromosome 3L"/>
</dbReference>
<sequence length="567" mass="62070">MSEKEDSKKDVAEKNAATRFGLEDHEATQQDARVTTLRTEHVRRSSMMPTDKRHNKSTSRLMSVNDQWAIPRSPDEDDSDNAANEPSRADQKVKVQDREDPSDNEQSSAVRQMGPTSDSQVSQPAYDADSSGTDGERKSPLYTVAPPVALPMLASPQPVVQDPVPEAESEYKTDPPKPRPEDVPLPPPIMMPITPRESRALEPAGSADDVQSSLSKLTNTDVTFNPSKKFATKGTNTSGTMISESDEESDDEAFLPESFPASDLKSLFLLACREARSAGEIARADNEKGEEDAKDQKESDPENRTDSLVESTFINAISSRFPDHIFITGERIAKSESGMVDLTEKPTWIIDPIDGAMNYAHHFPYYCMSVAYLVDKQTEFGIIYNPPMKNMYTAQRGKGAKMNGKEIRTTKQVDLSSALVLQEIGSGGNDQQGRMAMENAKRLAKVVHAMRSIGSPVMGLAMVASGAADAYFNFGLHVWHMAAGVILVTEAGGHVMDPAGGELDIMSRRCLVASTGRLAQDLGSRLEQSYPSPRDDEPRKPEMQDFTSQTDFPETDSSETETNAPAP</sequence>
<comment type="cofactor">
    <cofactor evidence="2 9">
        <name>Mg(2+)</name>
        <dbReference type="ChEBI" id="CHEBI:18420"/>
    </cofactor>
</comment>
<dbReference type="RefSeq" id="XP_017038029.1">
    <property type="nucleotide sequence ID" value="XM_017182540.3"/>
</dbReference>
<accession>A0A6P4JTL6</accession>
<protein>
    <recommendedName>
        <fullName evidence="5">inositol-phosphate phosphatase</fullName>
        <ecNumber evidence="5">3.1.3.25</ecNumber>
    </recommendedName>
</protein>
<dbReference type="PANTHER" id="PTHR20854">
    <property type="entry name" value="INOSITOL MONOPHOSPHATASE"/>
    <property type="match status" value="1"/>
</dbReference>
<feature type="region of interest" description="Disordered" evidence="10">
    <location>
        <begin position="522"/>
        <end position="567"/>
    </location>
</feature>
<proteinExistence type="inferred from homology"/>
<dbReference type="PRINTS" id="PR00377">
    <property type="entry name" value="IMPHPHTASES"/>
</dbReference>
<comment type="pathway">
    <text evidence="3">Polyol metabolism; myo-inositol biosynthesis; myo-inositol from D-glucose 6-phosphate: step 2/2.</text>
</comment>
<dbReference type="Gene3D" id="3.40.190.80">
    <property type="match status" value="1"/>
</dbReference>
<dbReference type="GO" id="GO:0046872">
    <property type="term" value="F:metal ion binding"/>
    <property type="evidence" value="ECO:0007669"/>
    <property type="project" value="UniProtKB-KW"/>
</dbReference>
<evidence type="ECO:0000256" key="9">
    <source>
        <dbReference type="PIRSR" id="PIRSR600760-2"/>
    </source>
</evidence>
<dbReference type="FunFam" id="3.40.190.80:FF:000002">
    <property type="entry name" value="Inositol-1-monophosphatase"/>
    <property type="match status" value="1"/>
</dbReference>
<feature type="compositionally biased region" description="Polar residues" evidence="10">
    <location>
        <begin position="233"/>
        <end position="242"/>
    </location>
</feature>
<dbReference type="InterPro" id="IPR000760">
    <property type="entry name" value="Inositol_monophosphatase-like"/>
</dbReference>
<dbReference type="PANTHER" id="PTHR20854:SF4">
    <property type="entry name" value="INOSITOL-1-MONOPHOSPHATASE-RELATED"/>
    <property type="match status" value="1"/>
</dbReference>
<evidence type="ECO:0000256" key="7">
    <source>
        <dbReference type="ARBA" id="ARBA00022801"/>
    </source>
</evidence>
<reference evidence="12" key="1">
    <citation type="submission" date="2025-08" db="UniProtKB">
        <authorList>
            <consortium name="RefSeq"/>
        </authorList>
    </citation>
    <scope>IDENTIFICATION</scope>
    <source>
        <strain evidence="12">14028-0561.14</strain>
        <tissue evidence="12">Whole fly</tissue>
    </source>
</reference>
<feature type="binding site" evidence="9">
    <location>
        <position position="351"/>
    </location>
    <ligand>
        <name>Mg(2+)</name>
        <dbReference type="ChEBI" id="CHEBI:18420"/>
        <label>1</label>
        <note>catalytic</note>
    </ligand>
</feature>
<gene>
    <name evidence="12" type="primary">LOC108085792</name>
</gene>
<feature type="compositionally biased region" description="Basic and acidic residues" evidence="10">
    <location>
        <begin position="294"/>
        <end position="307"/>
    </location>
</feature>
<dbReference type="GO" id="GO:0008934">
    <property type="term" value="F:inositol monophosphate 1-phosphatase activity"/>
    <property type="evidence" value="ECO:0007669"/>
    <property type="project" value="InterPro"/>
</dbReference>
<dbReference type="GO" id="GO:0006020">
    <property type="term" value="P:inositol metabolic process"/>
    <property type="evidence" value="ECO:0007669"/>
    <property type="project" value="TreeGrafter"/>
</dbReference>
<dbReference type="Pfam" id="PF00459">
    <property type="entry name" value="Inositol_P"/>
    <property type="match status" value="1"/>
</dbReference>
<feature type="region of interest" description="Disordered" evidence="10">
    <location>
        <begin position="1"/>
        <end position="253"/>
    </location>
</feature>
<keyword evidence="6 9" id="KW-0479">Metal-binding</keyword>
<keyword evidence="7" id="KW-0378">Hydrolase</keyword>
<feature type="compositionally biased region" description="Basic and acidic residues" evidence="10">
    <location>
        <begin position="533"/>
        <end position="543"/>
    </location>
</feature>
<organism evidence="11 12">
    <name type="scientific">Drosophila kikkawai</name>
    <name type="common">Fruit fly</name>
    <dbReference type="NCBI Taxonomy" id="30033"/>
    <lineage>
        <taxon>Eukaryota</taxon>
        <taxon>Metazoa</taxon>
        <taxon>Ecdysozoa</taxon>
        <taxon>Arthropoda</taxon>
        <taxon>Hexapoda</taxon>
        <taxon>Insecta</taxon>
        <taxon>Pterygota</taxon>
        <taxon>Neoptera</taxon>
        <taxon>Endopterygota</taxon>
        <taxon>Diptera</taxon>
        <taxon>Brachycera</taxon>
        <taxon>Muscomorpha</taxon>
        <taxon>Ephydroidea</taxon>
        <taxon>Drosophilidae</taxon>
        <taxon>Drosophila</taxon>
        <taxon>Sophophora</taxon>
    </lineage>
</organism>
<dbReference type="EC" id="3.1.3.25" evidence="5"/>
<dbReference type="CDD" id="cd01639">
    <property type="entry name" value="IMPase"/>
    <property type="match status" value="1"/>
</dbReference>
<evidence type="ECO:0000256" key="3">
    <source>
        <dbReference type="ARBA" id="ARBA00005152"/>
    </source>
</evidence>
<feature type="compositionally biased region" description="Acidic residues" evidence="10">
    <location>
        <begin position="244"/>
        <end position="253"/>
    </location>
</feature>
<feature type="compositionally biased region" description="Basic and acidic residues" evidence="10">
    <location>
        <begin position="1"/>
        <end position="13"/>
    </location>
</feature>
<evidence type="ECO:0000256" key="6">
    <source>
        <dbReference type="ARBA" id="ARBA00022723"/>
    </source>
</evidence>
<feature type="compositionally biased region" description="Polar residues" evidence="10">
    <location>
        <begin position="209"/>
        <end position="226"/>
    </location>
</feature>
<keyword evidence="8 9" id="KW-0460">Magnesium</keyword>
<dbReference type="InterPro" id="IPR033942">
    <property type="entry name" value="IMPase"/>
</dbReference>
<feature type="region of interest" description="Disordered" evidence="10">
    <location>
        <begin position="281"/>
        <end position="308"/>
    </location>
</feature>
<evidence type="ECO:0000256" key="8">
    <source>
        <dbReference type="ARBA" id="ARBA00022842"/>
    </source>
</evidence>
<feature type="compositionally biased region" description="Basic and acidic residues" evidence="10">
    <location>
        <begin position="169"/>
        <end position="182"/>
    </location>
</feature>
<feature type="binding site" evidence="9">
    <location>
        <position position="353"/>
    </location>
    <ligand>
        <name>Mg(2+)</name>
        <dbReference type="ChEBI" id="CHEBI:18420"/>
        <label>1</label>
        <note>catalytic</note>
    </ligand>
</feature>
<dbReference type="AlphaFoldDB" id="A0A6P4JTL6"/>
<keyword evidence="11" id="KW-1185">Reference proteome</keyword>
<dbReference type="SUPFAM" id="SSF56655">
    <property type="entry name" value="Carbohydrate phosphatase"/>
    <property type="match status" value="1"/>
</dbReference>
<dbReference type="FunFam" id="3.30.540.10:FF:000004">
    <property type="entry name" value="Inositol-1-monophosphatase"/>
    <property type="match status" value="1"/>
</dbReference>
<evidence type="ECO:0000256" key="2">
    <source>
        <dbReference type="ARBA" id="ARBA00001946"/>
    </source>
</evidence>
<evidence type="ECO:0000256" key="4">
    <source>
        <dbReference type="ARBA" id="ARBA00009759"/>
    </source>
</evidence>
<dbReference type="GO" id="GO:0007165">
    <property type="term" value="P:signal transduction"/>
    <property type="evidence" value="ECO:0007669"/>
    <property type="project" value="TreeGrafter"/>
</dbReference>
<feature type="binding site" evidence="9">
    <location>
        <position position="330"/>
    </location>
    <ligand>
        <name>Mg(2+)</name>
        <dbReference type="ChEBI" id="CHEBI:18420"/>
        <label>1</label>
        <note>catalytic</note>
    </ligand>
</feature>
<evidence type="ECO:0000256" key="5">
    <source>
        <dbReference type="ARBA" id="ARBA00013106"/>
    </source>
</evidence>
<evidence type="ECO:0000256" key="1">
    <source>
        <dbReference type="ARBA" id="ARBA00001033"/>
    </source>
</evidence>
<evidence type="ECO:0000313" key="11">
    <source>
        <dbReference type="Proteomes" id="UP001652661"/>
    </source>
</evidence>
<evidence type="ECO:0000313" key="12">
    <source>
        <dbReference type="RefSeq" id="XP_017038029.1"/>
    </source>
</evidence>
<comment type="catalytic activity">
    <reaction evidence="1">
        <text>a myo-inositol phosphate + H2O = myo-inositol + phosphate</text>
        <dbReference type="Rhea" id="RHEA:24056"/>
        <dbReference type="ChEBI" id="CHEBI:15377"/>
        <dbReference type="ChEBI" id="CHEBI:17268"/>
        <dbReference type="ChEBI" id="CHEBI:43474"/>
        <dbReference type="ChEBI" id="CHEBI:84139"/>
        <dbReference type="EC" id="3.1.3.25"/>
    </reaction>
</comment>
<feature type="compositionally biased region" description="Basic and acidic residues" evidence="10">
    <location>
        <begin position="87"/>
        <end position="101"/>
    </location>
</feature>
<dbReference type="Gene3D" id="3.30.540.10">
    <property type="entry name" value="Fructose-1,6-Bisphosphatase, subunit A, domain 1"/>
    <property type="match status" value="1"/>
</dbReference>